<dbReference type="InterPro" id="IPR011990">
    <property type="entry name" value="TPR-like_helical_dom_sf"/>
</dbReference>
<dbReference type="AlphaFoldDB" id="A0A1H9EJS9"/>
<dbReference type="SMART" id="SM00671">
    <property type="entry name" value="SEL1"/>
    <property type="match status" value="1"/>
</dbReference>
<evidence type="ECO:0008006" key="3">
    <source>
        <dbReference type="Google" id="ProtNLM"/>
    </source>
</evidence>
<dbReference type="Proteomes" id="UP000198749">
    <property type="component" value="Unassembled WGS sequence"/>
</dbReference>
<name>A0A1H9EJS9_9GAMM</name>
<accession>A0A1H9EJS9</accession>
<sequence length="218" mass="25084">MVRPRYSEIETMKRIIFFVSILFSSVVLSDESNSIDICELSKKSIKHEEARSYYIYGDCLYKGAFGQRDPEQAVEMWQKAIMLGDTQAALYLGVHWTFLSKKRHSAGPLLLKMSLRENKLKASRYLGLYFLDDGSRLYSSAPEWALYYLNNSYKEGDYISAYLIAYAVENKLFNQDVGDVSDWIKRGENLDSNKIGYNRVIAELKGLGFIDERIGSEK</sequence>
<dbReference type="EMBL" id="FOGB01000002">
    <property type="protein sequence ID" value="SEQ26016.1"/>
    <property type="molecule type" value="Genomic_DNA"/>
</dbReference>
<keyword evidence="2" id="KW-1185">Reference proteome</keyword>
<protein>
    <recommendedName>
        <fullName evidence="3">Sel1 repeat-containing protein</fullName>
    </recommendedName>
</protein>
<proteinExistence type="predicted"/>
<evidence type="ECO:0000313" key="2">
    <source>
        <dbReference type="Proteomes" id="UP000198749"/>
    </source>
</evidence>
<dbReference type="InterPro" id="IPR006597">
    <property type="entry name" value="Sel1-like"/>
</dbReference>
<dbReference type="Gene3D" id="1.25.40.10">
    <property type="entry name" value="Tetratricopeptide repeat domain"/>
    <property type="match status" value="1"/>
</dbReference>
<reference evidence="2" key="1">
    <citation type="submission" date="2016-10" db="EMBL/GenBank/DDBJ databases">
        <authorList>
            <person name="Varghese N."/>
            <person name="Submissions S."/>
        </authorList>
    </citation>
    <scope>NUCLEOTIDE SEQUENCE [LARGE SCALE GENOMIC DNA]</scope>
    <source>
        <strain evidence="2">DSM 18887</strain>
    </source>
</reference>
<dbReference type="SUPFAM" id="SSF81901">
    <property type="entry name" value="HCP-like"/>
    <property type="match status" value="1"/>
</dbReference>
<organism evidence="1 2">
    <name type="scientific">Amphritea atlantica</name>
    <dbReference type="NCBI Taxonomy" id="355243"/>
    <lineage>
        <taxon>Bacteria</taxon>
        <taxon>Pseudomonadati</taxon>
        <taxon>Pseudomonadota</taxon>
        <taxon>Gammaproteobacteria</taxon>
        <taxon>Oceanospirillales</taxon>
        <taxon>Oceanospirillaceae</taxon>
        <taxon>Amphritea</taxon>
    </lineage>
</organism>
<evidence type="ECO:0000313" key="1">
    <source>
        <dbReference type="EMBL" id="SEQ26016.1"/>
    </source>
</evidence>
<gene>
    <name evidence="1" type="ORF">SAMN03080615_00944</name>
</gene>